<dbReference type="RefSeq" id="XP_012181170.1">
    <property type="nucleotide sequence ID" value="XM_012325780.1"/>
</dbReference>
<dbReference type="EMBL" id="HE797054">
    <property type="protein sequence ID" value="CCM01887.1"/>
    <property type="molecule type" value="Genomic_DNA"/>
</dbReference>
<evidence type="ECO:0000256" key="1">
    <source>
        <dbReference type="ARBA" id="ARBA00023002"/>
    </source>
</evidence>
<keyword evidence="1" id="KW-0560">Oxidoreductase</keyword>
<evidence type="ECO:0000313" key="3">
    <source>
        <dbReference type="Proteomes" id="UP000006352"/>
    </source>
</evidence>
<dbReference type="Proteomes" id="UP000006352">
    <property type="component" value="Unassembled WGS sequence"/>
</dbReference>
<dbReference type="STRING" id="599839.J4HW98"/>
<proteinExistence type="predicted"/>
<dbReference type="PANTHER" id="PTHR35870:SF1">
    <property type="entry name" value="PROTEIN, PUTATIVE (AFU_ORTHOLOGUE AFUA_5G03330)-RELATED"/>
    <property type="match status" value="1"/>
</dbReference>
<dbReference type="AlphaFoldDB" id="J4HW98"/>
<reference evidence="2 3" key="1">
    <citation type="journal article" date="2012" name="Appl. Environ. Microbiol.">
        <title>Short-read sequencing for genomic analysis of the brown rot fungus Fibroporia radiculosa.</title>
        <authorList>
            <person name="Tang J.D."/>
            <person name="Perkins A.D."/>
            <person name="Sonstegard T.S."/>
            <person name="Schroeder S.G."/>
            <person name="Burgess S.C."/>
            <person name="Diehl S.V."/>
        </authorList>
    </citation>
    <scope>NUCLEOTIDE SEQUENCE [LARGE SCALE GENOMIC DNA]</scope>
    <source>
        <strain evidence="2 3">TFFH 294</strain>
    </source>
</reference>
<accession>J4HW98</accession>
<evidence type="ECO:0008006" key="4">
    <source>
        <dbReference type="Google" id="ProtNLM"/>
    </source>
</evidence>
<evidence type="ECO:0000313" key="2">
    <source>
        <dbReference type="EMBL" id="CCM01887.1"/>
    </source>
</evidence>
<sequence>MVWSLAPTITQGILNIPGATAQSKATAERILEEDRATYHCLWGRVGLHNHLSHHILAAYDFGASSPLLQAIYDKEKSGLSPIHLADRQTGAVEEQLVQITSRNWTKFLGDEKYYAKYLTFFSNELAQRNVGEVFELYIFEQAANRSGAYMLSRFLSGAVHPIIQTGYGVEFGSIAMVAQGLAQTAIHSPFVPELFDLNSGKYVNDATTETAGSPRRQPARGSSLLAILREAYDSPIMVPVMPYDPNAFLRVRIASVLADPMRLAEIRRLAAKWCIDVRRGQQELDDKVEELLWLTTLLLASTGKRDKSPRLDFFLMHMLNMSIFIPSLLAVIPTMESKATLLRSLIPVLLMYLTIRGRPRIDPELLLSYTETPCPPGVREERPHSSSIGDSCQTEFVNPWPAIVASVLHAPDPHTLKAIRALYYAAQQYGRTPAGGAIGAFDAEGKETHKGMASADGTIFVRAAGVVMDTLGWVTHGQKAGNWDSSALGWDDAWKDQ</sequence>
<dbReference type="InterPro" id="IPR025337">
    <property type="entry name" value="Questin_oxidase-like"/>
</dbReference>
<dbReference type="PANTHER" id="PTHR35870">
    <property type="entry name" value="PROTEIN, PUTATIVE (AFU_ORTHOLOGUE AFUA_5G03330)-RELATED"/>
    <property type="match status" value="1"/>
</dbReference>
<dbReference type="InParanoid" id="J4HW98"/>
<protein>
    <recommendedName>
        <fullName evidence="4">DUF4243 domain-containing protein</fullName>
    </recommendedName>
</protein>
<gene>
    <name evidence="2" type="ORF">FIBRA_03958</name>
</gene>
<name>J4HW98_9APHY</name>
<organism evidence="2 3">
    <name type="scientific">Fibroporia radiculosa</name>
    <dbReference type="NCBI Taxonomy" id="599839"/>
    <lineage>
        <taxon>Eukaryota</taxon>
        <taxon>Fungi</taxon>
        <taxon>Dikarya</taxon>
        <taxon>Basidiomycota</taxon>
        <taxon>Agaricomycotina</taxon>
        <taxon>Agaricomycetes</taxon>
        <taxon>Polyporales</taxon>
        <taxon>Fibroporiaceae</taxon>
        <taxon>Fibroporia</taxon>
    </lineage>
</organism>
<dbReference type="GeneID" id="24096798"/>
<dbReference type="HOGENOM" id="CLU_019145_1_0_1"/>
<dbReference type="GO" id="GO:0016491">
    <property type="term" value="F:oxidoreductase activity"/>
    <property type="evidence" value="ECO:0007669"/>
    <property type="project" value="UniProtKB-KW"/>
</dbReference>
<keyword evidence="3" id="KW-1185">Reference proteome</keyword>
<dbReference type="Pfam" id="PF14027">
    <property type="entry name" value="Questin_oxidase"/>
    <property type="match status" value="1"/>
</dbReference>
<dbReference type="OrthoDB" id="10004862at2759"/>